<accession>A0A3M8APQ6</accession>
<keyword evidence="1" id="KW-1133">Transmembrane helix</keyword>
<sequence>MKTKFVWLFLVILILVVHTNCGNSLAANEKRQVVVLFVDGLSFSDLEKLKRLPPVDKWIGEAAAGALSMRTPGPRTAANGYLLMGSGAQALYTERSGTAYHPQEALSPKETAGERMQELGGYQAQDLARSAIVFPGIFRLHEDNRDKPYSSRLGLLGTTLAAHKIRVASYGNGDVEEARQRHAVLFAMDQEGRVPAGDVSGKSTLFAQGYPFGVKTNYSYLRERIQADRTSGLIAVQLSDLSRLYQLGPDMEPGQFARQYQRVLHDLSQFLDELLSARGENQLVLLVSPAVNPVAVKEKALLSPLLSWSGEGAGLLTSATTRQAGLVSGLDVLPTVLSWLDVPVPKGLAGHVMHSTERGTLPLLSHQVENIHHTYATRSSVLYTYVMLQIVTLAFAALLWLWGRRREGAGLSRIRRGVRLALLALLWFPFLLLAESLLDWQVHGSVVLGALIMAALAAAFWQENHSLARVTLTASAVTVAALLLDGWSGATLMRQSFLGYDPVIGARFYGLGNEYEGVMIGGTIMLVASLYQLYRERSRALFGASLLLPAASAAMCGIVLYYMVAPDLGTDAGGFLAGLVGFFVAFSRLHGWRIGKKGLLLLAGGLMLGVIGLMAASLVSDQPPTHVGRVAQQIMAGEWAEIGQMVERKLAMNLRLIRVSIWSKVFAVSLIVLGLLALKNDRFLRHLAQDTPYLVKGFAGVIAGALAGLALNDSGIVTAATCISFLVVPALYAALEEPTQERCST</sequence>
<dbReference type="Proteomes" id="UP000276178">
    <property type="component" value="Unassembled WGS sequence"/>
</dbReference>
<dbReference type="EMBL" id="RHHN01000049">
    <property type="protein sequence ID" value="RNB53043.1"/>
    <property type="molecule type" value="Genomic_DNA"/>
</dbReference>
<feature type="transmembrane region" description="Helical" evidence="1">
    <location>
        <begin position="690"/>
        <end position="710"/>
    </location>
</feature>
<evidence type="ECO:0000313" key="2">
    <source>
        <dbReference type="EMBL" id="GED28312.1"/>
    </source>
</evidence>
<dbReference type="EMBL" id="BJOD01000066">
    <property type="protein sequence ID" value="GED28312.1"/>
    <property type="molecule type" value="Genomic_DNA"/>
</dbReference>
<feature type="transmembrane region" description="Helical" evidence="1">
    <location>
        <begin position="598"/>
        <end position="619"/>
    </location>
</feature>
<dbReference type="RefSeq" id="WP_122953168.1">
    <property type="nucleotide sequence ID" value="NZ_BJOD01000066.1"/>
</dbReference>
<feature type="transmembrane region" description="Helical" evidence="1">
    <location>
        <begin position="440"/>
        <end position="460"/>
    </location>
</feature>
<keyword evidence="1" id="KW-0472">Membrane</keyword>
<feature type="transmembrane region" description="Helical" evidence="1">
    <location>
        <begin position="517"/>
        <end position="534"/>
    </location>
</feature>
<reference evidence="2 5" key="2">
    <citation type="submission" date="2019-06" db="EMBL/GenBank/DDBJ databases">
        <title>Whole genome shotgun sequence of Brevibacillus agri NBRC 15538.</title>
        <authorList>
            <person name="Hosoyama A."/>
            <person name="Uohara A."/>
            <person name="Ohji S."/>
            <person name="Ichikawa N."/>
        </authorList>
    </citation>
    <scope>NUCLEOTIDE SEQUENCE [LARGE SCALE GENOMIC DNA]</scope>
    <source>
        <strain evidence="2 5">NBRC 15538</strain>
    </source>
</reference>
<organism evidence="3 4">
    <name type="scientific">Brevibacillus agri</name>
    <dbReference type="NCBI Taxonomy" id="51101"/>
    <lineage>
        <taxon>Bacteria</taxon>
        <taxon>Bacillati</taxon>
        <taxon>Bacillota</taxon>
        <taxon>Bacilli</taxon>
        <taxon>Bacillales</taxon>
        <taxon>Paenibacillaceae</taxon>
        <taxon>Brevibacillus</taxon>
    </lineage>
</organism>
<evidence type="ECO:0000313" key="5">
    <source>
        <dbReference type="Proteomes" id="UP000317180"/>
    </source>
</evidence>
<feature type="transmembrane region" description="Helical" evidence="1">
    <location>
        <begin position="467"/>
        <end position="484"/>
    </location>
</feature>
<dbReference type="SUPFAM" id="SSF53649">
    <property type="entry name" value="Alkaline phosphatase-like"/>
    <property type="match status" value="1"/>
</dbReference>
<name>A0A3M8APQ6_9BACL</name>
<feature type="transmembrane region" description="Helical" evidence="1">
    <location>
        <begin position="541"/>
        <end position="562"/>
    </location>
</feature>
<dbReference type="AlphaFoldDB" id="A0A3M8APQ6"/>
<feature type="transmembrane region" description="Helical" evidence="1">
    <location>
        <begin position="568"/>
        <end position="586"/>
    </location>
</feature>
<keyword evidence="1" id="KW-0812">Transmembrane</keyword>
<comment type="caution">
    <text evidence="3">The sequence shown here is derived from an EMBL/GenBank/DDBJ whole genome shotgun (WGS) entry which is preliminary data.</text>
</comment>
<evidence type="ECO:0000256" key="1">
    <source>
        <dbReference type="SAM" id="Phobius"/>
    </source>
</evidence>
<dbReference type="Proteomes" id="UP000317180">
    <property type="component" value="Unassembled WGS sequence"/>
</dbReference>
<feature type="transmembrane region" description="Helical" evidence="1">
    <location>
        <begin position="716"/>
        <end position="735"/>
    </location>
</feature>
<dbReference type="GeneID" id="82813734"/>
<feature type="transmembrane region" description="Helical" evidence="1">
    <location>
        <begin position="659"/>
        <end position="678"/>
    </location>
</feature>
<keyword evidence="5" id="KW-1185">Reference proteome</keyword>
<feature type="transmembrane region" description="Helical" evidence="1">
    <location>
        <begin position="414"/>
        <end position="434"/>
    </location>
</feature>
<proteinExistence type="predicted"/>
<evidence type="ECO:0000313" key="3">
    <source>
        <dbReference type="EMBL" id="RNB53043.1"/>
    </source>
</evidence>
<dbReference type="OrthoDB" id="3199331at2"/>
<protein>
    <submittedName>
        <fullName evidence="2">Membrane protein</fullName>
    </submittedName>
</protein>
<feature type="transmembrane region" description="Helical" evidence="1">
    <location>
        <begin position="382"/>
        <end position="402"/>
    </location>
</feature>
<gene>
    <name evidence="2" type="ORF">BAG01nite_44140</name>
    <name evidence="3" type="ORF">EB820_17910</name>
</gene>
<evidence type="ECO:0000313" key="4">
    <source>
        <dbReference type="Proteomes" id="UP000276178"/>
    </source>
</evidence>
<reference evidence="3 4" key="1">
    <citation type="submission" date="2018-10" db="EMBL/GenBank/DDBJ databases">
        <title>Phylogenomics of Brevibacillus.</title>
        <authorList>
            <person name="Dunlap C."/>
        </authorList>
    </citation>
    <scope>NUCLEOTIDE SEQUENCE [LARGE SCALE GENOMIC DNA]</scope>
    <source>
        <strain evidence="3 4">NRRL NRS 1219</strain>
    </source>
</reference>
<dbReference type="InterPro" id="IPR017850">
    <property type="entry name" value="Alkaline_phosphatase_core_sf"/>
</dbReference>